<feature type="region of interest" description="Disordered" evidence="1">
    <location>
        <begin position="22"/>
        <end position="41"/>
    </location>
</feature>
<protein>
    <submittedName>
        <fullName evidence="2">Uncharacterized protein</fullName>
    </submittedName>
</protein>
<feature type="compositionally biased region" description="Gly residues" evidence="1">
    <location>
        <begin position="133"/>
        <end position="149"/>
    </location>
</feature>
<evidence type="ECO:0000313" key="3">
    <source>
        <dbReference type="Proteomes" id="UP000274922"/>
    </source>
</evidence>
<sequence length="233" mass="24352">MTTTPQKPIALSQYGAAAWSCSSATTGRSATPRRGLTPPKASRVANRIGSMKQPLMVRDQKCEKITRHRSARPVSLSGASGAHDRGENRISRPRRAPPLDGGRAACAWTLGAKRFHGAARGSRPAGHGATRLYGGGDGGGGDGGGGDGGRAPSSTGQAQGPPPGPSGLVRTPDDARRLPRRRGMLSPGGGEPLRGWPRRARTRVRTAGPHRRPAPQVLACCRGPNRMGRSRMT</sequence>
<dbReference type="AlphaFoldDB" id="A0A4P9XEF6"/>
<feature type="compositionally biased region" description="Basic residues" evidence="1">
    <location>
        <begin position="196"/>
        <end position="213"/>
    </location>
</feature>
<dbReference type="Proteomes" id="UP000274922">
    <property type="component" value="Unassembled WGS sequence"/>
</dbReference>
<evidence type="ECO:0000256" key="1">
    <source>
        <dbReference type="SAM" id="MobiDB-lite"/>
    </source>
</evidence>
<feature type="region of interest" description="Disordered" evidence="1">
    <location>
        <begin position="64"/>
        <end position="101"/>
    </location>
</feature>
<proteinExistence type="predicted"/>
<name>A0A4P9XEF6_9FUNG</name>
<organism evidence="2 3">
    <name type="scientific">Caulochytrium protostelioides</name>
    <dbReference type="NCBI Taxonomy" id="1555241"/>
    <lineage>
        <taxon>Eukaryota</taxon>
        <taxon>Fungi</taxon>
        <taxon>Fungi incertae sedis</taxon>
        <taxon>Chytridiomycota</taxon>
        <taxon>Chytridiomycota incertae sedis</taxon>
        <taxon>Chytridiomycetes</taxon>
        <taxon>Caulochytriales</taxon>
        <taxon>Caulochytriaceae</taxon>
        <taxon>Caulochytrium</taxon>
    </lineage>
</organism>
<keyword evidence="3" id="KW-1185">Reference proteome</keyword>
<reference evidence="3" key="1">
    <citation type="journal article" date="2018" name="Nat. Microbiol.">
        <title>Leveraging single-cell genomics to expand the fungal tree of life.</title>
        <authorList>
            <person name="Ahrendt S.R."/>
            <person name="Quandt C.A."/>
            <person name="Ciobanu D."/>
            <person name="Clum A."/>
            <person name="Salamov A."/>
            <person name="Andreopoulos B."/>
            <person name="Cheng J.F."/>
            <person name="Woyke T."/>
            <person name="Pelin A."/>
            <person name="Henrissat B."/>
            <person name="Reynolds N.K."/>
            <person name="Benny G.L."/>
            <person name="Smith M.E."/>
            <person name="James T.Y."/>
            <person name="Grigoriev I.V."/>
        </authorList>
    </citation>
    <scope>NUCLEOTIDE SEQUENCE [LARGE SCALE GENOMIC DNA]</scope>
    <source>
        <strain evidence="3">ATCC 52028</strain>
    </source>
</reference>
<feature type="region of interest" description="Disordered" evidence="1">
    <location>
        <begin position="117"/>
        <end position="233"/>
    </location>
</feature>
<dbReference type="EMBL" id="ML014116">
    <property type="protein sequence ID" value="RKP03923.1"/>
    <property type="molecule type" value="Genomic_DNA"/>
</dbReference>
<evidence type="ECO:0000313" key="2">
    <source>
        <dbReference type="EMBL" id="RKP03923.1"/>
    </source>
</evidence>
<accession>A0A4P9XEF6</accession>
<gene>
    <name evidence="2" type="ORF">CXG81DRAFT_16627</name>
</gene>